<dbReference type="PANTHER" id="PTHR13532:SF3">
    <property type="entry name" value="INTEGRATOR COMPLEX SUBUNIT 14"/>
    <property type="match status" value="1"/>
</dbReference>
<evidence type="ECO:0000259" key="6">
    <source>
        <dbReference type="Pfam" id="PF19435"/>
    </source>
</evidence>
<dbReference type="InterPro" id="IPR045814">
    <property type="entry name" value="IntS14_b-barrel"/>
</dbReference>
<accession>A0AAV4UKA9</accession>
<protein>
    <recommendedName>
        <fullName evidence="2">Integrator complex subunit 14</fullName>
    </recommendedName>
</protein>
<dbReference type="GO" id="GO:0032039">
    <property type="term" value="C:integrator complex"/>
    <property type="evidence" value="ECO:0007669"/>
    <property type="project" value="InterPro"/>
</dbReference>
<keyword evidence="9" id="KW-1185">Reference proteome</keyword>
<dbReference type="Pfam" id="PF20504">
    <property type="entry name" value="IntS14_C"/>
    <property type="match status" value="1"/>
</dbReference>
<dbReference type="InterPro" id="IPR002035">
    <property type="entry name" value="VWF_A"/>
</dbReference>
<dbReference type="Proteomes" id="UP001054945">
    <property type="component" value="Unassembled WGS sequence"/>
</dbReference>
<dbReference type="EMBL" id="BPLR01013036">
    <property type="protein sequence ID" value="GIY58218.1"/>
    <property type="molecule type" value="Genomic_DNA"/>
</dbReference>
<gene>
    <name evidence="8" type="primary">INTS14</name>
    <name evidence="8" type="ORF">CEXT_694301</name>
</gene>
<feature type="domain" description="Integrator complex subunit 14 C-terminal" evidence="7">
    <location>
        <begin position="449"/>
        <end position="550"/>
    </location>
</feature>
<name>A0AAV4UKA9_CAEEX</name>
<evidence type="ECO:0000256" key="2">
    <source>
        <dbReference type="ARBA" id="ARBA00016816"/>
    </source>
</evidence>
<dbReference type="InterPro" id="IPR046471">
    <property type="entry name" value="IntS14_C"/>
</dbReference>
<comment type="similarity">
    <text evidence="4">Belongs to the Integrator subunit 14 family.</text>
</comment>
<evidence type="ECO:0000313" key="8">
    <source>
        <dbReference type="EMBL" id="GIY58218.1"/>
    </source>
</evidence>
<dbReference type="SUPFAM" id="SSF53300">
    <property type="entry name" value="vWA-like"/>
    <property type="match status" value="1"/>
</dbReference>
<dbReference type="InterPro" id="IPR039841">
    <property type="entry name" value="INTS14"/>
</dbReference>
<evidence type="ECO:0000259" key="5">
    <source>
        <dbReference type="Pfam" id="PF13519"/>
    </source>
</evidence>
<dbReference type="Gene3D" id="3.40.50.410">
    <property type="entry name" value="von Willebrand factor, type A domain"/>
    <property type="match status" value="1"/>
</dbReference>
<reference evidence="8 9" key="1">
    <citation type="submission" date="2021-06" db="EMBL/GenBank/DDBJ databases">
        <title>Caerostris extrusa draft genome.</title>
        <authorList>
            <person name="Kono N."/>
            <person name="Arakawa K."/>
        </authorList>
    </citation>
    <scope>NUCLEOTIDE SEQUENCE [LARGE SCALE GENOMIC DNA]</scope>
</reference>
<dbReference type="CDD" id="cd00198">
    <property type="entry name" value="vWFA"/>
    <property type="match status" value="1"/>
</dbReference>
<dbReference type="GO" id="GO:0034472">
    <property type="term" value="P:snRNA 3'-end processing"/>
    <property type="evidence" value="ECO:0007669"/>
    <property type="project" value="TreeGrafter"/>
</dbReference>
<sequence>MNLRSNFGAPQLLMIEASVAVEDERQLLHNCEVSHCQNVPKAKNKMPTVIVLDTSLSMHRPVQMPDVPEPFGFRNLAVHGLTYLLDYMNINCKLEFAALITFNSNRETVVPFTRDFESIKSALLQLEYHETSQFAKALEAVQSLVMEEWGAGVPCQVVVVTDGAIGAEIGQLKNDMERHFSVTEKGTEDSTFPLPFPFPCKLHIACLSNLTDPYLKNSLPIYKKIIDINGGGGQLFIPEGAVNFKSIQNMFMKLADLYYKPFHGVLHCGTLTSSVALSPPPEPFCKARDFELVKAEMSTDIVICGFISIGDISSPPSHSRHLILPLQSFKEEIKPPVVKLENSETNEEDSANEDGKQPSFCVLLHGSLRVEGMVAICHLGGDWYGMLYSWADSKKKSNLMLSAFEPGPHVIPWLGNFTHLGPTELAPESDIPTFPIKPSEKRSYAQNCVVWIRQPGLQADIQKILRHARKLPEKTQNFYKELNRLRRAALSFGFHELLEGMATILDRECTLLPGSAHPDAALQLTHCANALRNNSRDYNAPVLPLRTKFSMDD</sequence>
<evidence type="ECO:0000256" key="4">
    <source>
        <dbReference type="ARBA" id="ARBA00061449"/>
    </source>
</evidence>
<evidence type="ECO:0000256" key="3">
    <source>
        <dbReference type="ARBA" id="ARBA00023242"/>
    </source>
</evidence>
<proteinExistence type="inferred from homology"/>
<dbReference type="AlphaFoldDB" id="A0AAV4UKA9"/>
<feature type="domain" description="Integrator complex subunit 14 beta-barrel" evidence="6">
    <location>
        <begin position="259"/>
        <end position="407"/>
    </location>
</feature>
<dbReference type="PANTHER" id="PTHR13532">
    <property type="match status" value="1"/>
</dbReference>
<comment type="caution">
    <text evidence="8">The sequence shown here is derived from an EMBL/GenBank/DDBJ whole genome shotgun (WGS) entry which is preliminary data.</text>
</comment>
<evidence type="ECO:0000313" key="9">
    <source>
        <dbReference type="Proteomes" id="UP001054945"/>
    </source>
</evidence>
<feature type="domain" description="VWFA" evidence="5">
    <location>
        <begin position="48"/>
        <end position="163"/>
    </location>
</feature>
<comment type="subcellular location">
    <subcellularLocation>
        <location evidence="1">Nucleus</location>
    </subcellularLocation>
</comment>
<keyword evidence="3" id="KW-0539">Nucleus</keyword>
<evidence type="ECO:0000256" key="1">
    <source>
        <dbReference type="ARBA" id="ARBA00004123"/>
    </source>
</evidence>
<dbReference type="Pfam" id="PF19435">
    <property type="entry name" value="IntS14_b-barrel"/>
    <property type="match status" value="1"/>
</dbReference>
<dbReference type="Pfam" id="PF13519">
    <property type="entry name" value="VWA_2"/>
    <property type="match status" value="1"/>
</dbReference>
<dbReference type="InterPro" id="IPR036465">
    <property type="entry name" value="vWFA_dom_sf"/>
</dbReference>
<organism evidence="8 9">
    <name type="scientific">Caerostris extrusa</name>
    <name type="common">Bark spider</name>
    <name type="synonym">Caerostris bankana</name>
    <dbReference type="NCBI Taxonomy" id="172846"/>
    <lineage>
        <taxon>Eukaryota</taxon>
        <taxon>Metazoa</taxon>
        <taxon>Ecdysozoa</taxon>
        <taxon>Arthropoda</taxon>
        <taxon>Chelicerata</taxon>
        <taxon>Arachnida</taxon>
        <taxon>Araneae</taxon>
        <taxon>Araneomorphae</taxon>
        <taxon>Entelegynae</taxon>
        <taxon>Araneoidea</taxon>
        <taxon>Araneidae</taxon>
        <taxon>Caerostris</taxon>
    </lineage>
</organism>
<evidence type="ECO:0000259" key="7">
    <source>
        <dbReference type="Pfam" id="PF20504"/>
    </source>
</evidence>